<feature type="signal peptide" evidence="1">
    <location>
        <begin position="1"/>
        <end position="19"/>
    </location>
</feature>
<evidence type="ECO:0000313" key="4">
    <source>
        <dbReference type="EMBL" id="MBC6993593.1"/>
    </source>
</evidence>
<dbReference type="InterPro" id="IPR025554">
    <property type="entry name" value="DUF4140"/>
</dbReference>
<accession>A0A923PGA6</accession>
<dbReference type="Pfam" id="PF13600">
    <property type="entry name" value="DUF4140"/>
    <property type="match status" value="1"/>
</dbReference>
<feature type="chain" id="PRO_5037828071" evidence="1">
    <location>
        <begin position="20"/>
        <end position="643"/>
    </location>
</feature>
<dbReference type="RefSeq" id="WP_187465705.1">
    <property type="nucleotide sequence ID" value="NZ_JACSIT010000068.1"/>
</dbReference>
<dbReference type="Pfam" id="PF13715">
    <property type="entry name" value="CarbopepD_reg_2"/>
    <property type="match status" value="1"/>
</dbReference>
<dbReference type="AlphaFoldDB" id="A0A923PGA6"/>
<dbReference type="PANTHER" id="PTHR31005:SF8">
    <property type="entry name" value="DUF4139 DOMAIN-CONTAINING PROTEIN"/>
    <property type="match status" value="1"/>
</dbReference>
<dbReference type="InterPro" id="IPR008969">
    <property type="entry name" value="CarboxyPept-like_regulatory"/>
</dbReference>
<proteinExistence type="predicted"/>
<name>A0A923PGA6_9BACT</name>
<organism evidence="4 5">
    <name type="scientific">Neolewinella lacunae</name>
    <dbReference type="NCBI Taxonomy" id="1517758"/>
    <lineage>
        <taxon>Bacteria</taxon>
        <taxon>Pseudomonadati</taxon>
        <taxon>Bacteroidota</taxon>
        <taxon>Saprospiria</taxon>
        <taxon>Saprospirales</taxon>
        <taxon>Lewinellaceae</taxon>
        <taxon>Neolewinella</taxon>
    </lineage>
</organism>
<protein>
    <submittedName>
        <fullName evidence="4">DUF4139 domain-containing protein</fullName>
    </submittedName>
</protein>
<sequence length="643" mass="70315">MLRSLPLLLVLLLGTCVRAQEAAPPLETKVSSTITDATVFLEGAQVGRRAKSKVPAGRATLVFTGLTPDLDPNSLQVSAPGNDFIILSVSHRLNFGAPPAEDPKTGEINAKIRALDRRKDRLDARFLLTKEEEAILALNREVASPQTGLDAEDLIRTVNFHRERLTALRMAQLGIADSLGLLKEERQDLQRQLAELGSKRTTPKATAEVVVVTEAKSATTGDFSVQYLVPNASWIPHYDVRVSDVTQPVDLRFRANVQQRSGEDWTNVRLRLSTGDPSASAIAPTLNPWRLYAGSRPPVYRPAVQKDVAFGYKHISGTITDETGAPLIGAGVMVPGGSIGTVTDLNGNYSLDVPAATSSLNVSYTGYEQGVATIYGDRANLVMNQAGQLLDEVVVTGYGGRKNQSGIRPSAAGVRRQLAAAVEAEEIAEDTAPVPVSTQRRATTVTFDIELPYTIPSDGKTRDVEIKQHQLPATYTHLAVPKLTPDAYLTAAITDWEKYDLLSGETKLFFEGTYLGKSYLDVASVTDTLEISLGRDPNVVVDRKATDDYRKRNFFGGKVSESRGYTIAVRNKKGQPIRLLLLDQVPISTDEDITVKNELPANVQHDEKTGILEWQLNLAPLQETKVAFGYEVKYPREKRVFLE</sequence>
<dbReference type="Gene3D" id="2.60.40.1120">
    <property type="entry name" value="Carboxypeptidase-like, regulatory domain"/>
    <property type="match status" value="1"/>
</dbReference>
<dbReference type="InterPro" id="IPR037291">
    <property type="entry name" value="DUF4139"/>
</dbReference>
<feature type="domain" description="DUF4139" evidence="2">
    <location>
        <begin position="224"/>
        <end position="636"/>
    </location>
</feature>
<dbReference type="SUPFAM" id="SSF49464">
    <property type="entry name" value="Carboxypeptidase regulatory domain-like"/>
    <property type="match status" value="1"/>
</dbReference>
<dbReference type="Pfam" id="PF13598">
    <property type="entry name" value="DUF4139"/>
    <property type="match status" value="1"/>
</dbReference>
<dbReference type="EMBL" id="JACSIT010000068">
    <property type="protein sequence ID" value="MBC6993593.1"/>
    <property type="molecule type" value="Genomic_DNA"/>
</dbReference>
<keyword evidence="1" id="KW-0732">Signal</keyword>
<evidence type="ECO:0000259" key="3">
    <source>
        <dbReference type="Pfam" id="PF13600"/>
    </source>
</evidence>
<keyword evidence="5" id="KW-1185">Reference proteome</keyword>
<dbReference type="Proteomes" id="UP000650081">
    <property type="component" value="Unassembled WGS sequence"/>
</dbReference>
<reference evidence="4" key="1">
    <citation type="submission" date="2020-08" db="EMBL/GenBank/DDBJ databases">
        <title>Lewinella bacteria from marine environments.</title>
        <authorList>
            <person name="Zhong Y."/>
        </authorList>
    </citation>
    <scope>NUCLEOTIDE SEQUENCE</scope>
    <source>
        <strain evidence="4">KCTC 42187</strain>
    </source>
</reference>
<dbReference type="InterPro" id="IPR011935">
    <property type="entry name" value="CHP02231"/>
</dbReference>
<feature type="domain" description="DUF4140" evidence="3">
    <location>
        <begin position="37"/>
        <end position="135"/>
    </location>
</feature>
<comment type="caution">
    <text evidence="4">The sequence shown here is derived from an EMBL/GenBank/DDBJ whole genome shotgun (WGS) entry which is preliminary data.</text>
</comment>
<evidence type="ECO:0000259" key="2">
    <source>
        <dbReference type="Pfam" id="PF13598"/>
    </source>
</evidence>
<evidence type="ECO:0000313" key="5">
    <source>
        <dbReference type="Proteomes" id="UP000650081"/>
    </source>
</evidence>
<dbReference type="NCBIfam" id="TIGR02231">
    <property type="entry name" value="mucoidy inhibitor MuiA family protein"/>
    <property type="match status" value="2"/>
</dbReference>
<gene>
    <name evidence="4" type="ORF">H9S92_05450</name>
</gene>
<dbReference type="PANTHER" id="PTHR31005">
    <property type="entry name" value="DUF4139 DOMAIN-CONTAINING PROTEIN"/>
    <property type="match status" value="1"/>
</dbReference>
<evidence type="ECO:0000256" key="1">
    <source>
        <dbReference type="SAM" id="SignalP"/>
    </source>
</evidence>